<accession>A0AAD7N8B2</accession>
<proteinExistence type="predicted"/>
<feature type="region of interest" description="Disordered" evidence="1">
    <location>
        <begin position="98"/>
        <end position="162"/>
    </location>
</feature>
<feature type="compositionally biased region" description="Polar residues" evidence="1">
    <location>
        <begin position="120"/>
        <end position="131"/>
    </location>
</feature>
<gene>
    <name evidence="2" type="ORF">B0H16DRAFT_1724222</name>
</gene>
<evidence type="ECO:0000313" key="2">
    <source>
        <dbReference type="EMBL" id="KAJ7751068.1"/>
    </source>
</evidence>
<feature type="region of interest" description="Disordered" evidence="1">
    <location>
        <begin position="25"/>
        <end position="54"/>
    </location>
</feature>
<dbReference type="AlphaFoldDB" id="A0AAD7N8B2"/>
<evidence type="ECO:0000256" key="1">
    <source>
        <dbReference type="SAM" id="MobiDB-lite"/>
    </source>
</evidence>
<name>A0AAD7N8B2_9AGAR</name>
<protein>
    <submittedName>
        <fullName evidence="2">Uncharacterized protein</fullName>
    </submittedName>
</protein>
<reference evidence="2" key="1">
    <citation type="submission" date="2023-03" db="EMBL/GenBank/DDBJ databases">
        <title>Massive genome expansion in bonnet fungi (Mycena s.s.) driven by repeated elements and novel gene families across ecological guilds.</title>
        <authorList>
            <consortium name="Lawrence Berkeley National Laboratory"/>
            <person name="Harder C.B."/>
            <person name="Miyauchi S."/>
            <person name="Viragh M."/>
            <person name="Kuo A."/>
            <person name="Thoen E."/>
            <person name="Andreopoulos B."/>
            <person name="Lu D."/>
            <person name="Skrede I."/>
            <person name="Drula E."/>
            <person name="Henrissat B."/>
            <person name="Morin E."/>
            <person name="Kohler A."/>
            <person name="Barry K."/>
            <person name="LaButti K."/>
            <person name="Morin E."/>
            <person name="Salamov A."/>
            <person name="Lipzen A."/>
            <person name="Mereny Z."/>
            <person name="Hegedus B."/>
            <person name="Baldrian P."/>
            <person name="Stursova M."/>
            <person name="Weitz H."/>
            <person name="Taylor A."/>
            <person name="Grigoriev I.V."/>
            <person name="Nagy L.G."/>
            <person name="Martin F."/>
            <person name="Kauserud H."/>
        </authorList>
    </citation>
    <scope>NUCLEOTIDE SEQUENCE</scope>
    <source>
        <strain evidence="2">CBHHK182m</strain>
    </source>
</reference>
<sequence>MEPSGRLLMTLRRVPHLTVTWAHQSAPCPSKDHNAPSTPSNDDLHHPQPVMGSSWVLTGSRDSLAQQQYSHYGHGAPTPANLPGVDRTNLLTAFPPRRKQNAGAAAERVRRPGATHPLYNRNSSAPQTYPSTPVKRRTSGSGGAKFGKGHRQQPSASSRRSSRTWLRPALFCASHAAFIPSTVAAPRSACASPQVGFLKKICDLEIAPLYAVKRLQRMCIPADGNFQVYFQRSSRHSPHRSAPSNACSACASPQMGISKFLFSDLQDTYSPHRSAPSNACSAYASPQMGIFKFLFSDLQDTYSPRPFALSEGHSACVSPQVGIFKIFFPAVFKVLTAPLCTGERPKCMCLPESAIFRECDLQSIRRDCYTVQAMAVTRQTGEHLPPVRCLRTGNPPAPAIGTRILRREMDILIASRFTERLFPAPHLFPSRRRRPGPIYSSYATAGGIRGAVEEHARVRWANVYLHK</sequence>
<evidence type="ECO:0000313" key="3">
    <source>
        <dbReference type="Proteomes" id="UP001215598"/>
    </source>
</evidence>
<keyword evidence="3" id="KW-1185">Reference proteome</keyword>
<dbReference type="Proteomes" id="UP001215598">
    <property type="component" value="Unassembled WGS sequence"/>
</dbReference>
<organism evidence="2 3">
    <name type="scientific">Mycena metata</name>
    <dbReference type="NCBI Taxonomy" id="1033252"/>
    <lineage>
        <taxon>Eukaryota</taxon>
        <taxon>Fungi</taxon>
        <taxon>Dikarya</taxon>
        <taxon>Basidiomycota</taxon>
        <taxon>Agaricomycotina</taxon>
        <taxon>Agaricomycetes</taxon>
        <taxon>Agaricomycetidae</taxon>
        <taxon>Agaricales</taxon>
        <taxon>Marasmiineae</taxon>
        <taxon>Mycenaceae</taxon>
        <taxon>Mycena</taxon>
    </lineage>
</organism>
<dbReference type="EMBL" id="JARKIB010000063">
    <property type="protein sequence ID" value="KAJ7751068.1"/>
    <property type="molecule type" value="Genomic_DNA"/>
</dbReference>
<comment type="caution">
    <text evidence="2">The sequence shown here is derived from an EMBL/GenBank/DDBJ whole genome shotgun (WGS) entry which is preliminary data.</text>
</comment>